<evidence type="ECO:0000256" key="4">
    <source>
        <dbReference type="PROSITE-ProRule" id="PRU00703"/>
    </source>
</evidence>
<dbReference type="Pfam" id="PF00571">
    <property type="entry name" value="CBS"/>
    <property type="match status" value="4"/>
</dbReference>
<dbReference type="HOGENOM" id="CLU_076812_4_0_2"/>
<dbReference type="GO" id="GO:0009086">
    <property type="term" value="P:methionine biosynthetic process"/>
    <property type="evidence" value="ECO:0007669"/>
    <property type="project" value="UniProtKB-KW"/>
</dbReference>
<feature type="domain" description="CBS" evidence="5">
    <location>
        <begin position="134"/>
        <end position="193"/>
    </location>
</feature>
<dbReference type="SUPFAM" id="SSF54631">
    <property type="entry name" value="CBS-domain pair"/>
    <property type="match status" value="2"/>
</dbReference>
<evidence type="ECO:0000256" key="3">
    <source>
        <dbReference type="ARBA" id="ARBA00023167"/>
    </source>
</evidence>
<dbReference type="OrthoDB" id="8919at2157"/>
<protein>
    <submittedName>
        <fullName evidence="6">Putative manganese-dependent inorganic pyrophosphatase</fullName>
    </submittedName>
</protein>
<dbReference type="GeneID" id="24804671"/>
<evidence type="ECO:0000256" key="2">
    <source>
        <dbReference type="ARBA" id="ARBA00023122"/>
    </source>
</evidence>
<dbReference type="AlphaFoldDB" id="A0A0E3RYJ5"/>
<dbReference type="KEGG" id="mls:MSLAZ_0013"/>
<evidence type="ECO:0000259" key="5">
    <source>
        <dbReference type="PROSITE" id="PS51371"/>
    </source>
</evidence>
<feature type="domain" description="CBS" evidence="5">
    <location>
        <begin position="208"/>
        <end position="264"/>
    </location>
</feature>
<feature type="domain" description="CBS" evidence="5">
    <location>
        <begin position="7"/>
        <end position="63"/>
    </location>
</feature>
<accession>A0A0E3RYJ5</accession>
<dbReference type="Gene3D" id="3.10.580.10">
    <property type="entry name" value="CBS-domain"/>
    <property type="match status" value="2"/>
</dbReference>
<dbReference type="STRING" id="1434111.MSLAZ_0013"/>
<feature type="domain" description="CBS" evidence="5">
    <location>
        <begin position="68"/>
        <end position="126"/>
    </location>
</feature>
<dbReference type="PANTHER" id="PTHR43080:SF2">
    <property type="entry name" value="CBS DOMAIN-CONTAINING PROTEIN"/>
    <property type="match status" value="1"/>
</dbReference>
<sequence length="264" mass="29367">MNVSEIMTEGSISVKDGDFVTHARQMMRDYLLRGLVVVDEENRLVGMLNDQDIMKITSTRSDVTVGGYARQSPTVTPDMDVVKAAKLMVQSKQNRVPVVKSTTDHTVVGVLSDVDILKKVELPKSISKTIEMIMSKKVKTCLPDERVSKIWNNMIEKDYTGIPVVSKKGDPVGMITRGDIIKSGFLRISMEDERATRPNESPKVERVMSTPAYTLSENDSVKSAIEMIIRYDIGRVTVVNEQGKISGIVDRQDLLGSLTSVWSE</sequence>
<dbReference type="PATRIC" id="fig|1434111.4.peg.15"/>
<gene>
    <name evidence="6" type="ORF">MSLAZ_0013</name>
</gene>
<evidence type="ECO:0000313" key="7">
    <source>
        <dbReference type="Proteomes" id="UP000033072"/>
    </source>
</evidence>
<evidence type="ECO:0000256" key="1">
    <source>
        <dbReference type="ARBA" id="ARBA00022605"/>
    </source>
</evidence>
<keyword evidence="3" id="KW-0486">Methionine biosynthesis</keyword>
<dbReference type="PANTHER" id="PTHR43080">
    <property type="entry name" value="CBS DOMAIN-CONTAINING PROTEIN CBSX3, MITOCHONDRIAL"/>
    <property type="match status" value="1"/>
</dbReference>
<dbReference type="EMBL" id="CP009515">
    <property type="protein sequence ID" value="AKB73274.1"/>
    <property type="molecule type" value="Genomic_DNA"/>
</dbReference>
<proteinExistence type="predicted"/>
<keyword evidence="2 4" id="KW-0129">CBS domain</keyword>
<evidence type="ECO:0000313" key="6">
    <source>
        <dbReference type="EMBL" id="AKB73274.1"/>
    </source>
</evidence>
<organism evidence="6 7">
    <name type="scientific">Methanosarcina lacustris Z-7289</name>
    <dbReference type="NCBI Taxonomy" id="1434111"/>
    <lineage>
        <taxon>Archaea</taxon>
        <taxon>Methanobacteriati</taxon>
        <taxon>Methanobacteriota</taxon>
        <taxon>Stenosarchaea group</taxon>
        <taxon>Methanomicrobia</taxon>
        <taxon>Methanosarcinales</taxon>
        <taxon>Methanosarcinaceae</taxon>
        <taxon>Methanosarcina</taxon>
    </lineage>
</organism>
<reference evidence="6 7" key="1">
    <citation type="submission" date="2014-07" db="EMBL/GenBank/DDBJ databases">
        <title>Methanogenic archaea and the global carbon cycle.</title>
        <authorList>
            <person name="Henriksen J.R."/>
            <person name="Luke J."/>
            <person name="Reinhart S."/>
            <person name="Benedict M.N."/>
            <person name="Youngblut N.D."/>
            <person name="Metcalf M.E."/>
            <person name="Whitaker R.J."/>
            <person name="Metcalf W.W."/>
        </authorList>
    </citation>
    <scope>NUCLEOTIDE SEQUENCE [LARGE SCALE GENOMIC DNA]</scope>
    <source>
        <strain evidence="6 7">Z-7289</strain>
    </source>
</reference>
<dbReference type="InterPro" id="IPR046342">
    <property type="entry name" value="CBS_dom_sf"/>
</dbReference>
<keyword evidence="1" id="KW-0028">Amino-acid biosynthesis</keyword>
<dbReference type="RefSeq" id="WP_048123953.1">
    <property type="nucleotide sequence ID" value="NZ_CP009515.1"/>
</dbReference>
<keyword evidence="7" id="KW-1185">Reference proteome</keyword>
<name>A0A0E3RYJ5_9EURY</name>
<dbReference type="InterPro" id="IPR000644">
    <property type="entry name" value="CBS_dom"/>
</dbReference>
<dbReference type="CDD" id="cd02205">
    <property type="entry name" value="CBS_pair_SF"/>
    <property type="match status" value="3"/>
</dbReference>
<dbReference type="SMART" id="SM00116">
    <property type="entry name" value="CBS"/>
    <property type="match status" value="4"/>
</dbReference>
<dbReference type="Proteomes" id="UP000033072">
    <property type="component" value="Chromosome"/>
</dbReference>
<dbReference type="InterPro" id="IPR051257">
    <property type="entry name" value="Diverse_CBS-Domain"/>
</dbReference>
<dbReference type="PROSITE" id="PS51371">
    <property type="entry name" value="CBS"/>
    <property type="match status" value="4"/>
</dbReference>